<evidence type="ECO:0000313" key="3">
    <source>
        <dbReference type="Proteomes" id="UP001066276"/>
    </source>
</evidence>
<dbReference type="AlphaFoldDB" id="A0AAV7W8Y8"/>
<evidence type="ECO:0000256" key="1">
    <source>
        <dbReference type="SAM" id="Phobius"/>
    </source>
</evidence>
<keyword evidence="1" id="KW-0472">Membrane</keyword>
<accession>A0AAV7W8Y8</accession>
<name>A0AAV7W8Y8_PLEWA</name>
<sequence length="102" mass="11034">MTSASMTWFLFAFAVMIITGKSILVRPNVAENVITDLHVTCAPQAAKVTDGQENISLCNMKVPGGKWMAAKAVTWKVTGQQIRHAYGLNELQGMPATVQALN</sequence>
<feature type="transmembrane region" description="Helical" evidence="1">
    <location>
        <begin position="6"/>
        <end position="24"/>
    </location>
</feature>
<organism evidence="2 3">
    <name type="scientific">Pleurodeles waltl</name>
    <name type="common">Iberian ribbed newt</name>
    <dbReference type="NCBI Taxonomy" id="8319"/>
    <lineage>
        <taxon>Eukaryota</taxon>
        <taxon>Metazoa</taxon>
        <taxon>Chordata</taxon>
        <taxon>Craniata</taxon>
        <taxon>Vertebrata</taxon>
        <taxon>Euteleostomi</taxon>
        <taxon>Amphibia</taxon>
        <taxon>Batrachia</taxon>
        <taxon>Caudata</taxon>
        <taxon>Salamandroidea</taxon>
        <taxon>Salamandridae</taxon>
        <taxon>Pleurodelinae</taxon>
        <taxon>Pleurodeles</taxon>
    </lineage>
</organism>
<gene>
    <name evidence="2" type="ORF">NDU88_004609</name>
</gene>
<dbReference type="EMBL" id="JANPWB010000002">
    <property type="protein sequence ID" value="KAJ1209231.1"/>
    <property type="molecule type" value="Genomic_DNA"/>
</dbReference>
<dbReference type="Proteomes" id="UP001066276">
    <property type="component" value="Chromosome 1_2"/>
</dbReference>
<keyword evidence="1" id="KW-0812">Transmembrane</keyword>
<comment type="caution">
    <text evidence="2">The sequence shown here is derived from an EMBL/GenBank/DDBJ whole genome shotgun (WGS) entry which is preliminary data.</text>
</comment>
<evidence type="ECO:0000313" key="2">
    <source>
        <dbReference type="EMBL" id="KAJ1209231.1"/>
    </source>
</evidence>
<protein>
    <submittedName>
        <fullName evidence="2">Uncharacterized protein</fullName>
    </submittedName>
</protein>
<reference evidence="2" key="1">
    <citation type="journal article" date="2022" name="bioRxiv">
        <title>Sequencing and chromosome-scale assembly of the giantPleurodeles waltlgenome.</title>
        <authorList>
            <person name="Brown T."/>
            <person name="Elewa A."/>
            <person name="Iarovenko S."/>
            <person name="Subramanian E."/>
            <person name="Araus A.J."/>
            <person name="Petzold A."/>
            <person name="Susuki M."/>
            <person name="Suzuki K.-i.T."/>
            <person name="Hayashi T."/>
            <person name="Toyoda A."/>
            <person name="Oliveira C."/>
            <person name="Osipova E."/>
            <person name="Leigh N.D."/>
            <person name="Simon A."/>
            <person name="Yun M.H."/>
        </authorList>
    </citation>
    <scope>NUCLEOTIDE SEQUENCE</scope>
    <source>
        <strain evidence="2">20211129_DDA</strain>
        <tissue evidence="2">Liver</tissue>
    </source>
</reference>
<proteinExistence type="predicted"/>
<keyword evidence="3" id="KW-1185">Reference proteome</keyword>
<keyword evidence="1" id="KW-1133">Transmembrane helix</keyword>